<feature type="compositionally biased region" description="Polar residues" evidence="1">
    <location>
        <begin position="441"/>
        <end position="458"/>
    </location>
</feature>
<evidence type="ECO:0000256" key="1">
    <source>
        <dbReference type="SAM" id="MobiDB-lite"/>
    </source>
</evidence>
<dbReference type="Proteomes" id="UP000284706">
    <property type="component" value="Unassembled WGS sequence"/>
</dbReference>
<dbReference type="AlphaFoldDB" id="A0A409YJJ1"/>
<sequence length="458" mass="51227">MFLYTRVASLVRSHKVEADTCLASPIESVPVEILFLIFEEYCSSWSPTKSGSLPQLLLTQVCAHWRTIAIDLPTLWTTMAITPQTPSHVVAAYLQRSQQLPIDLEIDLRHESTNLVKRDQALAAWTAVKPSSSRWRRLTIQIGPHDATSLSEDLRQLCAPRLEELRLSSASHVSGITKIFEGGAPSLKSLRLSGMSVQYFGPSLHQLTHLHLTSNCPMHFSCFQPLMSRMVGLRELVLRSRVVEGWPLYPTAEDVIHLPSLMVLKLSDRRWPLFIPLLSISAPMLHTLSLYDLVAHDLPETTSESQLCQNFPSVQKLILKGKSSYVDDTSFEQLARIFPTVDHLALLDVDDFFINESSRIMHQTTIWPKLHTITMTPVVAEDILCSLISARTVPTTRTPLKTLIVPVPTRLKKIGWLSQQISIEECDDTPAFPSSDRAESSSHPFHQCSTSPASALSA</sequence>
<dbReference type="STRING" id="231916.A0A409YJJ1"/>
<organism evidence="2 3">
    <name type="scientific">Gymnopilus dilepis</name>
    <dbReference type="NCBI Taxonomy" id="231916"/>
    <lineage>
        <taxon>Eukaryota</taxon>
        <taxon>Fungi</taxon>
        <taxon>Dikarya</taxon>
        <taxon>Basidiomycota</taxon>
        <taxon>Agaricomycotina</taxon>
        <taxon>Agaricomycetes</taxon>
        <taxon>Agaricomycetidae</taxon>
        <taxon>Agaricales</taxon>
        <taxon>Agaricineae</taxon>
        <taxon>Hymenogastraceae</taxon>
        <taxon>Gymnopilus</taxon>
    </lineage>
</organism>
<dbReference type="InParanoid" id="A0A409YJJ1"/>
<comment type="caution">
    <text evidence="2">The sequence shown here is derived from an EMBL/GenBank/DDBJ whole genome shotgun (WGS) entry which is preliminary data.</text>
</comment>
<name>A0A409YJJ1_9AGAR</name>
<proteinExistence type="predicted"/>
<dbReference type="EMBL" id="NHYE01000764">
    <property type="protein sequence ID" value="PPR03187.1"/>
    <property type="molecule type" value="Genomic_DNA"/>
</dbReference>
<reference evidence="2 3" key="1">
    <citation type="journal article" date="2018" name="Evol. Lett.">
        <title>Horizontal gene cluster transfer increased hallucinogenic mushroom diversity.</title>
        <authorList>
            <person name="Reynolds H.T."/>
            <person name="Vijayakumar V."/>
            <person name="Gluck-Thaler E."/>
            <person name="Korotkin H.B."/>
            <person name="Matheny P.B."/>
            <person name="Slot J.C."/>
        </authorList>
    </citation>
    <scope>NUCLEOTIDE SEQUENCE [LARGE SCALE GENOMIC DNA]</scope>
    <source>
        <strain evidence="2 3">SRW20</strain>
    </source>
</reference>
<accession>A0A409YJJ1</accession>
<evidence type="ECO:0000313" key="2">
    <source>
        <dbReference type="EMBL" id="PPR03187.1"/>
    </source>
</evidence>
<dbReference type="SUPFAM" id="SSF52058">
    <property type="entry name" value="L domain-like"/>
    <property type="match status" value="1"/>
</dbReference>
<protein>
    <submittedName>
        <fullName evidence="2">Uncharacterized protein</fullName>
    </submittedName>
</protein>
<evidence type="ECO:0000313" key="3">
    <source>
        <dbReference type="Proteomes" id="UP000284706"/>
    </source>
</evidence>
<feature type="region of interest" description="Disordered" evidence="1">
    <location>
        <begin position="428"/>
        <end position="458"/>
    </location>
</feature>
<dbReference type="Gene3D" id="3.80.10.10">
    <property type="entry name" value="Ribonuclease Inhibitor"/>
    <property type="match status" value="1"/>
</dbReference>
<dbReference type="InterPro" id="IPR032675">
    <property type="entry name" value="LRR_dom_sf"/>
</dbReference>
<keyword evidence="3" id="KW-1185">Reference proteome</keyword>
<dbReference type="OrthoDB" id="2973282at2759"/>
<gene>
    <name evidence="2" type="ORF">CVT26_008036</name>
</gene>